<evidence type="ECO:0000313" key="2">
    <source>
        <dbReference type="EMBL" id="MFB9378239.1"/>
    </source>
</evidence>
<dbReference type="RefSeq" id="WP_380137221.1">
    <property type="nucleotide sequence ID" value="NZ_JBHLUI010000008.1"/>
</dbReference>
<dbReference type="EMBL" id="JBHMDM010000007">
    <property type="protein sequence ID" value="MFB9378239.1"/>
    <property type="molecule type" value="Genomic_DNA"/>
</dbReference>
<protein>
    <submittedName>
        <fullName evidence="2">Uncharacterized protein</fullName>
    </submittedName>
</protein>
<dbReference type="Proteomes" id="UP001589748">
    <property type="component" value="Unassembled WGS sequence"/>
</dbReference>
<organism evidence="2 3">
    <name type="scientific">Kineococcus gynurae</name>
    <dbReference type="NCBI Taxonomy" id="452979"/>
    <lineage>
        <taxon>Bacteria</taxon>
        <taxon>Bacillati</taxon>
        <taxon>Actinomycetota</taxon>
        <taxon>Actinomycetes</taxon>
        <taxon>Kineosporiales</taxon>
        <taxon>Kineosporiaceae</taxon>
        <taxon>Kineococcus</taxon>
    </lineage>
</organism>
<feature type="region of interest" description="Disordered" evidence="1">
    <location>
        <begin position="106"/>
        <end position="127"/>
    </location>
</feature>
<reference evidence="2 3" key="1">
    <citation type="submission" date="2024-09" db="EMBL/GenBank/DDBJ databases">
        <authorList>
            <person name="Sun Q."/>
            <person name="Mori K."/>
        </authorList>
    </citation>
    <scope>NUCLEOTIDE SEQUENCE [LARGE SCALE GENOMIC DNA]</scope>
    <source>
        <strain evidence="2 3">TISTR 1856</strain>
    </source>
</reference>
<accession>A0ABV5LVY8</accession>
<name>A0ABV5LVY8_9ACTN</name>
<evidence type="ECO:0000256" key="1">
    <source>
        <dbReference type="SAM" id="MobiDB-lite"/>
    </source>
</evidence>
<comment type="caution">
    <text evidence="2">The sequence shown here is derived from an EMBL/GenBank/DDBJ whole genome shotgun (WGS) entry which is preliminary data.</text>
</comment>
<sequence length="137" mass="15304">MGDPHEVELLPLWSVTLTVAGERTDLGGLRSALDALVRERPLLSRVRYAADRVELHYWDEAEDADDAAALALRLWPEHRRSTGLPDWRVAGVEVVDRATVEHRLARAARDAAPRPGGRPRWRHGGRPLDVVGDVAPW</sequence>
<proteinExistence type="predicted"/>
<keyword evidence="3" id="KW-1185">Reference proteome</keyword>
<gene>
    <name evidence="2" type="ORF">ACFFVI_14810</name>
</gene>
<evidence type="ECO:0000313" key="3">
    <source>
        <dbReference type="Proteomes" id="UP001589748"/>
    </source>
</evidence>